<dbReference type="InterPro" id="IPR030807">
    <property type="entry name" value="Methyltran_NanM"/>
</dbReference>
<reference evidence="2" key="1">
    <citation type="submission" date="2019-11" db="EMBL/GenBank/DDBJ databases">
        <title>Isolation and characterization of a novel species in the genus Sulfuriferula.</title>
        <authorList>
            <person name="Mochizuki J."/>
            <person name="Kojima H."/>
            <person name="Fukui M."/>
        </authorList>
    </citation>
    <scope>NUCLEOTIDE SEQUENCE [LARGE SCALE GENOMIC DNA]</scope>
    <source>
        <strain evidence="2">SGTM</strain>
    </source>
</reference>
<keyword evidence="2" id="KW-1185">Reference proteome</keyword>
<organism evidence="1 2">
    <name type="scientific">Sulfuriferula nivalis</name>
    <dbReference type="NCBI Taxonomy" id="2675298"/>
    <lineage>
        <taxon>Bacteria</taxon>
        <taxon>Pseudomonadati</taxon>
        <taxon>Pseudomonadota</taxon>
        <taxon>Betaproteobacteria</taxon>
        <taxon>Nitrosomonadales</taxon>
        <taxon>Sulfuricellaceae</taxon>
        <taxon>Sulfuriferula</taxon>
    </lineage>
</organism>
<dbReference type="KEGG" id="sniv:SFSGTM_01810"/>
<protein>
    <recommendedName>
        <fullName evidence="3">Sugar O-methyltransferase</fullName>
    </recommendedName>
</protein>
<name>A0A809S726_9PROT</name>
<sequence length="475" mass="53937">MDILVFGTGGSSVGIEHECVLYGFNIVAFLDNNPAKWNTVRDGKLILPPEAVATLKFDRIITATALFHEEMRQQLIALGIPDEQIFATRVDSRHWAEGCRYLIFRQHAVDPVSEKLMTERVSFEVGAKALDDIPPPVEKSAHTALTQRLWDALLIAERDLEGASTPYQVGANWQSFLRDTRPEYFEARQANDVEKLGDLLANFCRNNMSTGILGGRAAFDDYAAHPDMVSGIRQNFNVWSYSIGGAPVHELASPPIGNPFGHWIDGVIVHPNTFLNHYRGRFVQKLLSNIKRPVIAEIGGGFGGFAYYALKFVPGCCYINFDLPENLLISSYYLSLAYPDLRIHLYSGKEDMQALIDNYDIILMPQYALPWLPDRSVDFFINTISLSEMAYSTICEYLRQVERTTDGYFYHENLISNGTGYLYYPIDTFPKLTEFHELTRQPSRWPYFSASSLQHCHMEQLFVRSDRLQVGVNRT</sequence>
<evidence type="ECO:0008006" key="3">
    <source>
        <dbReference type="Google" id="ProtNLM"/>
    </source>
</evidence>
<dbReference type="RefSeq" id="WP_162083520.1">
    <property type="nucleotide sequence ID" value="NZ_AP021881.1"/>
</dbReference>
<evidence type="ECO:0000313" key="1">
    <source>
        <dbReference type="EMBL" id="BBO99472.1"/>
    </source>
</evidence>
<accession>A0A809S726</accession>
<dbReference type="InterPro" id="IPR029063">
    <property type="entry name" value="SAM-dependent_MTases_sf"/>
</dbReference>
<dbReference type="AlphaFoldDB" id="A0A809S726"/>
<dbReference type="NCBIfam" id="TIGR04371">
    <property type="entry name" value="methyltran_NanM"/>
    <property type="match status" value="1"/>
</dbReference>
<dbReference type="Gene3D" id="3.40.50.720">
    <property type="entry name" value="NAD(P)-binding Rossmann-like Domain"/>
    <property type="match status" value="1"/>
</dbReference>
<dbReference type="SUPFAM" id="SSF53335">
    <property type="entry name" value="S-adenosyl-L-methionine-dependent methyltransferases"/>
    <property type="match status" value="1"/>
</dbReference>
<gene>
    <name evidence="1" type="ORF">SFSGTM_01810</name>
</gene>
<evidence type="ECO:0000313" key="2">
    <source>
        <dbReference type="Proteomes" id="UP000463939"/>
    </source>
</evidence>
<proteinExistence type="predicted"/>
<dbReference type="Proteomes" id="UP000463939">
    <property type="component" value="Chromosome"/>
</dbReference>
<dbReference type="EMBL" id="AP021881">
    <property type="protein sequence ID" value="BBO99472.1"/>
    <property type="molecule type" value="Genomic_DNA"/>
</dbReference>